<sequence length="68" mass="7590">MSLLTPSFYPDAARGIRELARHRDNMFYSAGKEVQHMQKSLVLMNIKVDTVISDILGKSGKAIIEAIL</sequence>
<proteinExistence type="predicted"/>
<reference evidence="1" key="1">
    <citation type="submission" date="2011-01" db="EMBL/GenBank/DDBJ databases">
        <authorList>
            <person name="Muzny D."/>
            <person name="Qin X."/>
            <person name="Buhay C."/>
            <person name="Dugan-Rocha S."/>
            <person name="Ding Y."/>
            <person name="Chen G."/>
            <person name="Hawes A."/>
            <person name="Holder M."/>
            <person name="Jhangiani S."/>
            <person name="Johnson A."/>
            <person name="Khan Z."/>
            <person name="Li Z."/>
            <person name="Liu W."/>
            <person name="Liu X."/>
            <person name="Perez L."/>
            <person name="Shen H."/>
            <person name="Wang Q."/>
            <person name="Watt J."/>
            <person name="Xi L."/>
            <person name="Xin Y."/>
            <person name="Zhou J."/>
            <person name="Deng J."/>
            <person name="Jiang H."/>
            <person name="Liu Y."/>
            <person name="Qu J."/>
            <person name="Song X.-Z."/>
            <person name="Zhang L."/>
            <person name="Villasana D."/>
            <person name="Johnson A."/>
            <person name="Liu J."/>
            <person name="Liyanage D."/>
            <person name="Lorensuhewa L."/>
            <person name="Robinson T."/>
            <person name="Song A."/>
            <person name="Song B.-B."/>
            <person name="Dinh H."/>
            <person name="Thornton R."/>
            <person name="Coyle M."/>
            <person name="Francisco L."/>
            <person name="Jackson L."/>
            <person name="Javaid M."/>
            <person name="Korchina V."/>
            <person name="Kovar C."/>
            <person name="Mata R."/>
            <person name="Mathew T."/>
            <person name="Ngo R."/>
            <person name="Nguyen L."/>
            <person name="Nguyen N."/>
            <person name="Okwuonu G."/>
            <person name="Ongeri F."/>
            <person name="Pham C."/>
            <person name="Simmons D."/>
            <person name="Wilczek-Boney K."/>
            <person name="Hale W."/>
            <person name="Jakkamsetti A."/>
            <person name="Pham P."/>
            <person name="Ruth R."/>
            <person name="San Lucas F."/>
            <person name="Warren J."/>
            <person name="Zhang J."/>
            <person name="Zhao Z."/>
            <person name="Zhou C."/>
            <person name="Zhu D."/>
            <person name="Lee S."/>
            <person name="Bess C."/>
            <person name="Blankenburg K."/>
            <person name="Forbes L."/>
            <person name="Fu Q."/>
            <person name="Gubbala S."/>
            <person name="Hirani K."/>
            <person name="Jayaseelan J.C."/>
            <person name="Lara F."/>
            <person name="Munidasa M."/>
            <person name="Palculict T."/>
            <person name="Patil S."/>
            <person name="Pu L.-L."/>
            <person name="Saada N."/>
            <person name="Tang L."/>
            <person name="Weissenberger G."/>
            <person name="Zhu Y."/>
            <person name="Hemphill L."/>
            <person name="Shang Y."/>
            <person name="Youmans B."/>
            <person name="Ayvaz T."/>
            <person name="Ross M."/>
            <person name="Santibanez J."/>
            <person name="Aqrawi P."/>
            <person name="Gross S."/>
            <person name="Joshi V."/>
            <person name="Fowler G."/>
            <person name="Nazareth L."/>
            <person name="Reid J."/>
            <person name="Worley K."/>
            <person name="Petrosino J."/>
            <person name="Highlander S."/>
            <person name="Gibbs R."/>
        </authorList>
    </citation>
    <scope>NUCLEOTIDE SEQUENCE [LARGE SCALE GENOMIC DNA]</scope>
    <source>
        <strain evidence="1">ATCC 33269</strain>
    </source>
</reference>
<accession>E7RNW7</accession>
<gene>
    <name evidence="1" type="ORF">HMPREF0663_10868</name>
</gene>
<dbReference type="AlphaFoldDB" id="E7RNW7"/>
<protein>
    <submittedName>
        <fullName evidence="1">Uncharacterized protein</fullName>
    </submittedName>
</protein>
<organism evidence="1 2">
    <name type="scientific">Hoylesella oralis ATCC 33269</name>
    <dbReference type="NCBI Taxonomy" id="873533"/>
    <lineage>
        <taxon>Bacteria</taxon>
        <taxon>Pseudomonadati</taxon>
        <taxon>Bacteroidota</taxon>
        <taxon>Bacteroidia</taxon>
        <taxon>Bacteroidales</taxon>
        <taxon>Prevotellaceae</taxon>
        <taxon>Hoylesella</taxon>
    </lineage>
</organism>
<keyword evidence="2" id="KW-1185">Reference proteome</keyword>
<dbReference type="EMBL" id="AEPE02000003">
    <property type="protein sequence ID" value="EFZ37410.1"/>
    <property type="molecule type" value="Genomic_DNA"/>
</dbReference>
<comment type="caution">
    <text evidence="1">The sequence shown here is derived from an EMBL/GenBank/DDBJ whole genome shotgun (WGS) entry which is preliminary data.</text>
</comment>
<dbReference type="HOGENOM" id="CLU_2790509_0_0_10"/>
<dbReference type="Proteomes" id="UP000005580">
    <property type="component" value="Unassembled WGS sequence"/>
</dbReference>
<name>E7RNW7_9BACT</name>
<evidence type="ECO:0000313" key="1">
    <source>
        <dbReference type="EMBL" id="EFZ37410.1"/>
    </source>
</evidence>
<dbReference type="eggNOG" id="COG3547">
    <property type="taxonomic scope" value="Bacteria"/>
</dbReference>
<evidence type="ECO:0000313" key="2">
    <source>
        <dbReference type="Proteomes" id="UP000005580"/>
    </source>
</evidence>